<evidence type="ECO:0000259" key="4">
    <source>
        <dbReference type="Pfam" id="PF00013"/>
    </source>
</evidence>
<dbReference type="SUPFAM" id="SSF54211">
    <property type="entry name" value="Ribosomal protein S5 domain 2-like"/>
    <property type="match status" value="1"/>
</dbReference>
<dbReference type="InterPro" id="IPR004088">
    <property type="entry name" value="KH_dom_type_1"/>
</dbReference>
<evidence type="ECO:0000313" key="6">
    <source>
        <dbReference type="EMBL" id="SVE08138.1"/>
    </source>
</evidence>
<dbReference type="SUPFAM" id="SSF54814">
    <property type="entry name" value="Prokaryotic type KH domain (KH-domain type II)"/>
    <property type="match status" value="1"/>
</dbReference>
<dbReference type="Gene3D" id="3.30.230.70">
    <property type="entry name" value="GHMP Kinase, N-terminal domain"/>
    <property type="match status" value="1"/>
</dbReference>
<feature type="domain" description="Exoribonuclease phosphorolytic" evidence="5">
    <location>
        <begin position="19"/>
        <end position="103"/>
    </location>
</feature>
<dbReference type="InterPro" id="IPR009019">
    <property type="entry name" value="KH_sf_prok-type"/>
</dbReference>
<evidence type="ECO:0000256" key="2">
    <source>
        <dbReference type="ARBA" id="ARBA00022695"/>
    </source>
</evidence>
<dbReference type="InterPro" id="IPR001247">
    <property type="entry name" value="ExoRNase_PH_dom1"/>
</dbReference>
<dbReference type="FunFam" id="3.30.1370.10:FF:000001">
    <property type="entry name" value="Polyribonucleotide nucleotidyltransferase"/>
    <property type="match status" value="1"/>
</dbReference>
<dbReference type="EMBL" id="UINC01192813">
    <property type="protein sequence ID" value="SVE08138.1"/>
    <property type="molecule type" value="Genomic_DNA"/>
</dbReference>
<protein>
    <recommendedName>
        <fullName evidence="7">K Homology domain-containing protein</fullName>
    </recommendedName>
</protein>
<dbReference type="InterPro" id="IPR020568">
    <property type="entry name" value="Ribosomal_Su5_D2-typ_SF"/>
</dbReference>
<dbReference type="CDD" id="cd02393">
    <property type="entry name" value="KH-I_PNPase"/>
    <property type="match status" value="1"/>
</dbReference>
<dbReference type="Gene3D" id="3.30.1370.10">
    <property type="entry name" value="K Homology domain, type 1"/>
    <property type="match status" value="1"/>
</dbReference>
<proteinExistence type="predicted"/>
<gene>
    <name evidence="6" type="ORF">METZ01_LOCUS460992</name>
</gene>
<name>A0A383AM12_9ZZZZ</name>
<dbReference type="InterPro" id="IPR036612">
    <property type="entry name" value="KH_dom_type_1_sf"/>
</dbReference>
<accession>A0A383AM12</accession>
<dbReference type="InterPro" id="IPR036345">
    <property type="entry name" value="ExoRNase_PH_dom2_sf"/>
</dbReference>
<dbReference type="InterPro" id="IPR012162">
    <property type="entry name" value="PNPase"/>
</dbReference>
<dbReference type="GO" id="GO:0000175">
    <property type="term" value="F:3'-5'-RNA exonuclease activity"/>
    <property type="evidence" value="ECO:0007669"/>
    <property type="project" value="TreeGrafter"/>
</dbReference>
<dbReference type="GO" id="GO:0004654">
    <property type="term" value="F:polyribonucleotide nucleotidyltransferase activity"/>
    <property type="evidence" value="ECO:0007669"/>
    <property type="project" value="InterPro"/>
</dbReference>
<dbReference type="PANTHER" id="PTHR11252:SF0">
    <property type="entry name" value="POLYRIBONUCLEOTIDE NUCLEOTIDYLTRANSFERASE 1, MITOCHONDRIAL"/>
    <property type="match status" value="1"/>
</dbReference>
<evidence type="ECO:0000256" key="3">
    <source>
        <dbReference type="ARBA" id="ARBA00022884"/>
    </source>
</evidence>
<dbReference type="AlphaFoldDB" id="A0A383AM12"/>
<keyword evidence="1" id="KW-0808">Transferase</keyword>
<evidence type="ECO:0000256" key="1">
    <source>
        <dbReference type="ARBA" id="ARBA00022679"/>
    </source>
</evidence>
<organism evidence="6">
    <name type="scientific">marine metagenome</name>
    <dbReference type="NCBI Taxonomy" id="408172"/>
    <lineage>
        <taxon>unclassified sequences</taxon>
        <taxon>metagenomes</taxon>
        <taxon>ecological metagenomes</taxon>
    </lineage>
</organism>
<dbReference type="GO" id="GO:0006402">
    <property type="term" value="P:mRNA catabolic process"/>
    <property type="evidence" value="ECO:0007669"/>
    <property type="project" value="InterPro"/>
</dbReference>
<dbReference type="GO" id="GO:0005829">
    <property type="term" value="C:cytosol"/>
    <property type="evidence" value="ECO:0007669"/>
    <property type="project" value="TreeGrafter"/>
</dbReference>
<dbReference type="InterPro" id="IPR027408">
    <property type="entry name" value="PNPase/RNase_PH_dom_sf"/>
</dbReference>
<dbReference type="PROSITE" id="PS50084">
    <property type="entry name" value="KH_TYPE_1"/>
    <property type="match status" value="1"/>
</dbReference>
<sequence>TLGTTDDAQRFDTYTGGPDSKQFILHYNFPNYSVGETGRIMGPGRREVGHGALAERSLLPMLPMDDNYPYAVRLIAEILESNGSSSMASVCGGSLALMNAGVELKGACAGISIGICTKLDENDKIEEYRILTDIMGWEDAFCDMDCKIAGSKEGITGFQLDLKLKGLPMNIMEEAIEAARVARHAIIDTMNETISEPGEMSPYAPRITQLKVDPDKIGMIIGPGGKNIKRIVEESGCEINIEDDGTVNVYS</sequence>
<feature type="non-terminal residue" evidence="6">
    <location>
        <position position="251"/>
    </location>
</feature>
<dbReference type="SUPFAM" id="SSF55666">
    <property type="entry name" value="Ribonuclease PH domain 2-like"/>
    <property type="match status" value="1"/>
</dbReference>
<feature type="domain" description="K Homology" evidence="4">
    <location>
        <begin position="208"/>
        <end position="244"/>
    </location>
</feature>
<dbReference type="Pfam" id="PF01138">
    <property type="entry name" value="RNase_PH"/>
    <property type="match status" value="1"/>
</dbReference>
<reference evidence="6" key="1">
    <citation type="submission" date="2018-05" db="EMBL/GenBank/DDBJ databases">
        <authorList>
            <person name="Lanie J.A."/>
            <person name="Ng W.-L."/>
            <person name="Kazmierczak K.M."/>
            <person name="Andrzejewski T.M."/>
            <person name="Davidsen T.M."/>
            <person name="Wayne K.J."/>
            <person name="Tettelin H."/>
            <person name="Glass J.I."/>
            <person name="Rusch D."/>
            <person name="Podicherti R."/>
            <person name="Tsui H.-C.T."/>
            <person name="Winkler M.E."/>
        </authorList>
    </citation>
    <scope>NUCLEOTIDE SEQUENCE</scope>
</reference>
<feature type="non-terminal residue" evidence="6">
    <location>
        <position position="1"/>
    </location>
</feature>
<keyword evidence="2" id="KW-0548">Nucleotidyltransferase</keyword>
<evidence type="ECO:0000259" key="5">
    <source>
        <dbReference type="Pfam" id="PF01138"/>
    </source>
</evidence>
<dbReference type="Pfam" id="PF00013">
    <property type="entry name" value="KH_1"/>
    <property type="match status" value="1"/>
</dbReference>
<dbReference type="PANTHER" id="PTHR11252">
    <property type="entry name" value="POLYRIBONUCLEOTIDE NUCLEOTIDYLTRANSFERASE"/>
    <property type="match status" value="1"/>
</dbReference>
<keyword evidence="3" id="KW-0694">RNA-binding</keyword>
<evidence type="ECO:0008006" key="7">
    <source>
        <dbReference type="Google" id="ProtNLM"/>
    </source>
</evidence>
<dbReference type="GO" id="GO:0003723">
    <property type="term" value="F:RNA binding"/>
    <property type="evidence" value="ECO:0007669"/>
    <property type="project" value="UniProtKB-KW"/>
</dbReference>